<feature type="compositionally biased region" description="Basic and acidic residues" evidence="1">
    <location>
        <begin position="114"/>
        <end position="125"/>
    </location>
</feature>
<gene>
    <name evidence="2" type="ORF">ILYODFUR_038438</name>
</gene>
<evidence type="ECO:0000256" key="1">
    <source>
        <dbReference type="SAM" id="MobiDB-lite"/>
    </source>
</evidence>
<feature type="region of interest" description="Disordered" evidence="1">
    <location>
        <begin position="76"/>
        <end position="167"/>
    </location>
</feature>
<name>A0ABV0UMH5_9TELE</name>
<comment type="caution">
    <text evidence="2">The sequence shown here is derived from an EMBL/GenBank/DDBJ whole genome shotgun (WGS) entry which is preliminary data.</text>
</comment>
<organism evidence="2 3">
    <name type="scientific">Ilyodon furcidens</name>
    <name type="common">goldbreast splitfin</name>
    <dbReference type="NCBI Taxonomy" id="33524"/>
    <lineage>
        <taxon>Eukaryota</taxon>
        <taxon>Metazoa</taxon>
        <taxon>Chordata</taxon>
        <taxon>Craniata</taxon>
        <taxon>Vertebrata</taxon>
        <taxon>Euteleostomi</taxon>
        <taxon>Actinopterygii</taxon>
        <taxon>Neopterygii</taxon>
        <taxon>Teleostei</taxon>
        <taxon>Neoteleostei</taxon>
        <taxon>Acanthomorphata</taxon>
        <taxon>Ovalentaria</taxon>
        <taxon>Atherinomorphae</taxon>
        <taxon>Cyprinodontiformes</taxon>
        <taxon>Goodeidae</taxon>
        <taxon>Ilyodon</taxon>
    </lineage>
</organism>
<dbReference type="EMBL" id="JAHRIQ010079026">
    <property type="protein sequence ID" value="MEQ2246437.1"/>
    <property type="molecule type" value="Genomic_DNA"/>
</dbReference>
<accession>A0ABV0UMH5</accession>
<evidence type="ECO:0000313" key="2">
    <source>
        <dbReference type="EMBL" id="MEQ2246437.1"/>
    </source>
</evidence>
<reference evidence="2 3" key="1">
    <citation type="submission" date="2021-06" db="EMBL/GenBank/DDBJ databases">
        <authorList>
            <person name="Palmer J.M."/>
        </authorList>
    </citation>
    <scope>NUCLEOTIDE SEQUENCE [LARGE SCALE GENOMIC DNA]</scope>
    <source>
        <strain evidence="3">if_2019</strain>
        <tissue evidence="2">Muscle</tissue>
    </source>
</reference>
<sequence length="278" mass="30471">AFQGFSERLILILVPEPCDEGFEDESPSEPVPERFEKELVLILASEPRDEGFEEEAPLDPVSEGFKEQLVLVLASEGPPDSAPVSKGPAGSVSASEGLPGSASVSEGSPGTMKPKPDFKPPEFHRVPGGSSMLHGRPPDLPSRRSSTLLSRPPDPGSSTLFGRPPDRQFLRHRPRTLLFSHRRFPDQPASSRRCWSPRLCRQPPRSLRLCRPSPPTAQDSVLQVMATVCLSGTTFWSPAQSLCLRGAHLILYSRVSVLLQPRFVLSCLSINVIRFTCT</sequence>
<proteinExistence type="predicted"/>
<evidence type="ECO:0000313" key="3">
    <source>
        <dbReference type="Proteomes" id="UP001482620"/>
    </source>
</evidence>
<feature type="non-terminal residue" evidence="2">
    <location>
        <position position="1"/>
    </location>
</feature>
<keyword evidence="3" id="KW-1185">Reference proteome</keyword>
<dbReference type="Proteomes" id="UP001482620">
    <property type="component" value="Unassembled WGS sequence"/>
</dbReference>
<protein>
    <submittedName>
        <fullName evidence="2">Uncharacterized protein</fullName>
    </submittedName>
</protein>